<feature type="region of interest" description="Disordered" evidence="14">
    <location>
        <begin position="1"/>
        <end position="23"/>
    </location>
</feature>
<keyword evidence="5 15" id="KW-0812">Transmembrane</keyword>
<feature type="domain" description="Helicase C-terminal" evidence="17">
    <location>
        <begin position="421"/>
        <end position="636"/>
    </location>
</feature>
<evidence type="ECO:0000256" key="10">
    <source>
        <dbReference type="ARBA" id="ARBA00022840"/>
    </source>
</evidence>
<gene>
    <name evidence="18" type="ORF">P4O66_022210</name>
</gene>
<evidence type="ECO:0000256" key="4">
    <source>
        <dbReference type="ARBA" id="ARBA00012552"/>
    </source>
</evidence>
<evidence type="ECO:0000256" key="11">
    <source>
        <dbReference type="ARBA" id="ARBA00022989"/>
    </source>
</evidence>
<dbReference type="InterPro" id="IPR011709">
    <property type="entry name" value="DEAD-box_helicase_OB_fold"/>
</dbReference>
<name>A0AAD9E004_9TELE</name>
<keyword evidence="10" id="KW-0067">ATP-binding</keyword>
<evidence type="ECO:0000256" key="5">
    <source>
        <dbReference type="ARBA" id="ARBA00022692"/>
    </source>
</evidence>
<feature type="compositionally biased region" description="Basic residues" evidence="14">
    <location>
        <begin position="992"/>
        <end position="1003"/>
    </location>
</feature>
<dbReference type="Gene3D" id="1.20.120.1080">
    <property type="match status" value="1"/>
</dbReference>
<evidence type="ECO:0000256" key="6">
    <source>
        <dbReference type="ARBA" id="ARBA00022741"/>
    </source>
</evidence>
<feature type="transmembrane region" description="Helical" evidence="15">
    <location>
        <begin position="42"/>
        <end position="61"/>
    </location>
</feature>
<evidence type="ECO:0000256" key="12">
    <source>
        <dbReference type="ARBA" id="ARBA00023136"/>
    </source>
</evidence>
<dbReference type="Proteomes" id="UP001239994">
    <property type="component" value="Unassembled WGS sequence"/>
</dbReference>
<dbReference type="SMART" id="SM00847">
    <property type="entry name" value="HA2"/>
    <property type="match status" value="1"/>
</dbReference>
<organism evidence="18 19">
    <name type="scientific">Electrophorus voltai</name>
    <dbReference type="NCBI Taxonomy" id="2609070"/>
    <lineage>
        <taxon>Eukaryota</taxon>
        <taxon>Metazoa</taxon>
        <taxon>Chordata</taxon>
        <taxon>Craniata</taxon>
        <taxon>Vertebrata</taxon>
        <taxon>Euteleostomi</taxon>
        <taxon>Actinopterygii</taxon>
        <taxon>Neopterygii</taxon>
        <taxon>Teleostei</taxon>
        <taxon>Ostariophysi</taxon>
        <taxon>Gymnotiformes</taxon>
        <taxon>Gymnotoidei</taxon>
        <taxon>Gymnotidae</taxon>
        <taxon>Electrophorus</taxon>
    </lineage>
</organism>
<protein>
    <recommendedName>
        <fullName evidence="4">RNA helicase</fullName>
        <ecNumber evidence="4">3.6.4.13</ecNumber>
    </recommendedName>
</protein>
<feature type="region of interest" description="Disordered" evidence="14">
    <location>
        <begin position="1040"/>
        <end position="1059"/>
    </location>
</feature>
<evidence type="ECO:0000256" key="7">
    <source>
        <dbReference type="ARBA" id="ARBA00022801"/>
    </source>
</evidence>
<keyword evidence="8" id="KW-0347">Helicase</keyword>
<reference evidence="18" key="1">
    <citation type="submission" date="2023-03" db="EMBL/GenBank/DDBJ databases">
        <title>Electrophorus voltai genome.</title>
        <authorList>
            <person name="Bian C."/>
        </authorList>
    </citation>
    <scope>NUCLEOTIDE SEQUENCE</scope>
    <source>
        <strain evidence="18">CB-2022</strain>
        <tissue evidence="18">Muscle</tissue>
    </source>
</reference>
<dbReference type="PANTHER" id="PTHR18934">
    <property type="entry name" value="ATP-DEPENDENT RNA HELICASE"/>
    <property type="match status" value="1"/>
</dbReference>
<accession>A0AAD9E004</accession>
<dbReference type="EMBL" id="JAROKS010000008">
    <property type="protein sequence ID" value="KAK1801975.1"/>
    <property type="molecule type" value="Genomic_DNA"/>
</dbReference>
<evidence type="ECO:0000256" key="8">
    <source>
        <dbReference type="ARBA" id="ARBA00022806"/>
    </source>
</evidence>
<keyword evidence="7" id="KW-0378">Hydrolase</keyword>
<dbReference type="PROSITE" id="PS00690">
    <property type="entry name" value="DEAH_ATP_HELICASE"/>
    <property type="match status" value="1"/>
</dbReference>
<dbReference type="InterPro" id="IPR001650">
    <property type="entry name" value="Helicase_C-like"/>
</dbReference>
<dbReference type="GO" id="GO:0005524">
    <property type="term" value="F:ATP binding"/>
    <property type="evidence" value="ECO:0007669"/>
    <property type="project" value="UniProtKB-KW"/>
</dbReference>
<dbReference type="GO" id="GO:0005789">
    <property type="term" value="C:endoplasmic reticulum membrane"/>
    <property type="evidence" value="ECO:0007669"/>
    <property type="project" value="UniProtKB-SubCell"/>
</dbReference>
<dbReference type="AlphaFoldDB" id="A0AAD9E004"/>
<evidence type="ECO:0000256" key="14">
    <source>
        <dbReference type="SAM" id="MobiDB-lite"/>
    </source>
</evidence>
<dbReference type="EC" id="3.6.4.13" evidence="4"/>
<evidence type="ECO:0000259" key="17">
    <source>
        <dbReference type="PROSITE" id="PS51194"/>
    </source>
</evidence>
<dbReference type="GO" id="GO:0071013">
    <property type="term" value="C:catalytic step 2 spliceosome"/>
    <property type="evidence" value="ECO:0007669"/>
    <property type="project" value="TreeGrafter"/>
</dbReference>
<evidence type="ECO:0000313" key="18">
    <source>
        <dbReference type="EMBL" id="KAK1801975.1"/>
    </source>
</evidence>
<sequence length="1059" mass="118564">MTNGSKRKEDAHEANGGARPSAWSKALSGKSVWHEKDEFLDVVYWFRQIIAVVLGVIWGVAPLKGFLGIAIFCIINAGVLYVYFSSFQQVDEEEYGGMWELTKEGFMTSFALFLLHKMAAPRSTMKFWKPGSEAPGVSEERELPTETAASAVVHNPHAALSVEKQRQKLPVFKHRNNILYLVESYQTVVIVGETGCGKSTQIPQVANRVAEERGAHLGHEVGYSIRFDDCSDPHATRIKFLTDGMLVQEMMVDPLLQAYSVLMLDEAHERTLHTDVAIGLLKKVPPPPTSDVAVFICSFVASVSNRELHISVLSVLNFLLSLSCAQIQRKRRDLRVIVASATLDAKKFQNFFNLNESGDPNKDTCGIVSVEGRTFPVDIFYTLRTHGGRQLWGFGLSSCDPGLMGLCVCFRSPVPDYVKATVETVLKIHETEDDGDVLAFLTGQEEVETVVCMLQEQARTLSRHGLKKHLRVLPMYAGLPYSEQMRVFERVPPTVRKVVVATNIAETSITINGIVFVIDCAFVKLRAYDSRTAIDSLVVTPISKASASQRAGRAGRIRAGKCFRLYTGTAHLTRSRVSSRQSWTGLLAEAAHGFSDASSRFFLLSEEDFEKLPESTVPEMQRCDLAPVVLHLKALGVDNVLRFSFLSPPPAQSLVQALELLYALGGKSRQTKNPILVWYSDVCWCGTGVVLCVLFEGLDQYGRLSEPVGVHMAEFPLSPMFAKMLLESGNFGCSKEIVTIAAMMQIQNVFVALPNQKKAAAREHRKFSVAEGDHLTMLNVYEAFEKHQKSSRWCQEHFLNYRGLVCAASIREQLRRMLIKFRVPRNSSEGDPDVILRCIVSGFFANAARLHHSGSYRTLRDDRELHIHPNSVLYGEKPPKWVVFNEVLQTSKYFMRDVTAVESAWLVELAPHFYKQAKPGKEPMPRALRSIPTGPVCDLCVLLSLRSLSPAQLQRVLLATTHDLITRGHQCVSTLEEGVRPSPAGREEQRRRTGRTPRQRRMTHLHSQLQVKLALWHCHAWHWTENLLYRLNGVDQQPFGEVSHPCRQRSRSAPGEAEA</sequence>
<feature type="transmembrane region" description="Helical" evidence="15">
    <location>
        <begin position="66"/>
        <end position="84"/>
    </location>
</feature>
<dbReference type="GO" id="GO:0003723">
    <property type="term" value="F:RNA binding"/>
    <property type="evidence" value="ECO:0007669"/>
    <property type="project" value="TreeGrafter"/>
</dbReference>
<proteinExistence type="inferred from homology"/>
<dbReference type="SUPFAM" id="SSF52540">
    <property type="entry name" value="P-loop containing nucleoside triphosphate hydrolases"/>
    <property type="match status" value="1"/>
</dbReference>
<keyword evidence="6" id="KW-0547">Nucleotide-binding</keyword>
<feature type="compositionally biased region" description="Basic and acidic residues" evidence="14">
    <location>
        <begin position="1"/>
        <end position="13"/>
    </location>
</feature>
<keyword evidence="11 15" id="KW-1133">Transmembrane helix</keyword>
<keyword evidence="12 15" id="KW-0472">Membrane</keyword>
<dbReference type="SMART" id="SM00487">
    <property type="entry name" value="DEXDc"/>
    <property type="match status" value="1"/>
</dbReference>
<dbReference type="Pfam" id="PF07019">
    <property type="entry name" value="EMC6"/>
    <property type="match status" value="1"/>
</dbReference>
<evidence type="ECO:0000256" key="1">
    <source>
        <dbReference type="ARBA" id="ARBA00004477"/>
    </source>
</evidence>
<evidence type="ECO:0000256" key="3">
    <source>
        <dbReference type="ARBA" id="ARBA00009436"/>
    </source>
</evidence>
<dbReference type="InterPro" id="IPR007502">
    <property type="entry name" value="Helicase-assoc_dom"/>
</dbReference>
<dbReference type="InterPro" id="IPR029008">
    <property type="entry name" value="EMC6-like"/>
</dbReference>
<evidence type="ECO:0000256" key="15">
    <source>
        <dbReference type="SAM" id="Phobius"/>
    </source>
</evidence>
<dbReference type="FunFam" id="3.40.50.300:FF:000145">
    <property type="entry name" value="probable ATP-dependent RNA helicase DHX40"/>
    <property type="match status" value="1"/>
</dbReference>
<comment type="caution">
    <text evidence="18">The sequence shown here is derived from an EMBL/GenBank/DDBJ whole genome shotgun (WGS) entry which is preliminary data.</text>
</comment>
<evidence type="ECO:0000313" key="19">
    <source>
        <dbReference type="Proteomes" id="UP001239994"/>
    </source>
</evidence>
<dbReference type="CDD" id="cd18791">
    <property type="entry name" value="SF2_C_RHA"/>
    <property type="match status" value="1"/>
</dbReference>
<comment type="subcellular location">
    <subcellularLocation>
        <location evidence="1">Endoplasmic reticulum membrane</location>
        <topology evidence="1">Multi-pass membrane protein</topology>
    </subcellularLocation>
</comment>
<dbReference type="GO" id="GO:0003724">
    <property type="term" value="F:RNA helicase activity"/>
    <property type="evidence" value="ECO:0007669"/>
    <property type="project" value="UniProtKB-EC"/>
</dbReference>
<keyword evidence="9" id="KW-0256">Endoplasmic reticulum</keyword>
<comment type="similarity">
    <text evidence="3">Belongs to the EMC6 family.</text>
</comment>
<evidence type="ECO:0000256" key="13">
    <source>
        <dbReference type="ARBA" id="ARBA00047984"/>
    </source>
</evidence>
<comment type="similarity">
    <text evidence="2">Belongs to the DEAD box helicase family. DEAH subfamily.</text>
</comment>
<dbReference type="InterPro" id="IPR014001">
    <property type="entry name" value="Helicase_ATP-bd"/>
</dbReference>
<dbReference type="PROSITE" id="PS51192">
    <property type="entry name" value="HELICASE_ATP_BIND_1"/>
    <property type="match status" value="1"/>
</dbReference>
<evidence type="ECO:0000256" key="9">
    <source>
        <dbReference type="ARBA" id="ARBA00022824"/>
    </source>
</evidence>
<comment type="catalytic activity">
    <reaction evidence="13">
        <text>ATP + H2O = ADP + phosphate + H(+)</text>
        <dbReference type="Rhea" id="RHEA:13065"/>
        <dbReference type="ChEBI" id="CHEBI:15377"/>
        <dbReference type="ChEBI" id="CHEBI:15378"/>
        <dbReference type="ChEBI" id="CHEBI:30616"/>
        <dbReference type="ChEBI" id="CHEBI:43474"/>
        <dbReference type="ChEBI" id="CHEBI:456216"/>
        <dbReference type="EC" id="3.6.4.13"/>
    </reaction>
</comment>
<dbReference type="PANTHER" id="PTHR18934:SF136">
    <property type="entry name" value="ATP-DEPENDENT RNA HELICASE DHX35-RELATED"/>
    <property type="match status" value="1"/>
</dbReference>
<dbReference type="Pfam" id="PF21010">
    <property type="entry name" value="HA2_C"/>
    <property type="match status" value="1"/>
</dbReference>
<dbReference type="InterPro" id="IPR002464">
    <property type="entry name" value="DNA/RNA_helicase_DEAH_CS"/>
</dbReference>
<dbReference type="InterPro" id="IPR027417">
    <property type="entry name" value="P-loop_NTPase"/>
</dbReference>
<feature type="domain" description="Helicase ATP-binding" evidence="16">
    <location>
        <begin position="204"/>
        <end position="361"/>
    </location>
</feature>
<dbReference type="Pfam" id="PF00271">
    <property type="entry name" value="Helicase_C"/>
    <property type="match status" value="1"/>
</dbReference>
<evidence type="ECO:0000259" key="16">
    <source>
        <dbReference type="PROSITE" id="PS51192"/>
    </source>
</evidence>
<dbReference type="PROSITE" id="PS51194">
    <property type="entry name" value="HELICASE_CTER"/>
    <property type="match status" value="1"/>
</dbReference>
<dbReference type="GO" id="GO:0016787">
    <property type="term" value="F:hydrolase activity"/>
    <property type="evidence" value="ECO:0007669"/>
    <property type="project" value="UniProtKB-KW"/>
</dbReference>
<dbReference type="SMART" id="SM00490">
    <property type="entry name" value="HELICc"/>
    <property type="match status" value="1"/>
</dbReference>
<dbReference type="Gene3D" id="3.40.50.300">
    <property type="entry name" value="P-loop containing nucleotide triphosphate hydrolases"/>
    <property type="match status" value="3"/>
</dbReference>
<keyword evidence="19" id="KW-1185">Reference proteome</keyword>
<evidence type="ECO:0000256" key="2">
    <source>
        <dbReference type="ARBA" id="ARBA00008792"/>
    </source>
</evidence>
<feature type="region of interest" description="Disordered" evidence="14">
    <location>
        <begin position="975"/>
        <end position="1003"/>
    </location>
</feature>
<dbReference type="Pfam" id="PF07717">
    <property type="entry name" value="OB_NTP_bind"/>
    <property type="match status" value="1"/>
</dbReference>